<keyword evidence="5" id="KW-1185">Reference proteome</keyword>
<evidence type="ECO:0000256" key="1">
    <source>
        <dbReference type="ARBA" id="ARBA00022801"/>
    </source>
</evidence>
<feature type="chain" id="PRO_5039592514" evidence="2">
    <location>
        <begin position="24"/>
        <end position="236"/>
    </location>
</feature>
<comment type="caution">
    <text evidence="4">The sequence shown here is derived from an EMBL/GenBank/DDBJ whole genome shotgun (WGS) entry which is preliminary data.</text>
</comment>
<protein>
    <submittedName>
        <fullName evidence="4">Amidase</fullName>
    </submittedName>
</protein>
<feature type="signal peptide" evidence="2">
    <location>
        <begin position="1"/>
        <end position="23"/>
    </location>
</feature>
<name>A0A8J3B8P6_9BACI</name>
<dbReference type="GO" id="GO:0030288">
    <property type="term" value="C:outer membrane-bounded periplasmic space"/>
    <property type="evidence" value="ECO:0007669"/>
    <property type="project" value="TreeGrafter"/>
</dbReference>
<dbReference type="InterPro" id="IPR050695">
    <property type="entry name" value="N-acetylmuramoyl_amidase_3"/>
</dbReference>
<dbReference type="InterPro" id="IPR002508">
    <property type="entry name" value="MurNAc-LAA_cat"/>
</dbReference>
<dbReference type="RefSeq" id="WP_054672191.1">
    <property type="nucleotide sequence ID" value="NZ_BMOF01000004.1"/>
</dbReference>
<sequence length="236" mass="25552">MRKGAALCAALTMLAALFGTATAVAEAGGPFLPALPCDILVDAGHGGIDSGSVVEGLEEKHINLALALELGERLRARGYRVVLTRTSDRALSDDVPGTGRGRHARDLLQRKRLADALRPLVFVSLHANWAKDPAKRGGEVLHPANGQSLFLATLLQEALNRHYGLKRHPVPARSYFLLNTVRCPVVIVEAGYLSHPDDRQRLASPADRARLADALADAIHQFLLVFPNVRPRHRDG</sequence>
<keyword evidence="2" id="KW-0732">Signal</keyword>
<reference evidence="4" key="2">
    <citation type="submission" date="2020-09" db="EMBL/GenBank/DDBJ databases">
        <authorList>
            <person name="Sun Q."/>
            <person name="Ohkuma M."/>
        </authorList>
    </citation>
    <scope>NUCLEOTIDE SEQUENCE</scope>
    <source>
        <strain evidence="4">JCM 14719</strain>
    </source>
</reference>
<evidence type="ECO:0000313" key="4">
    <source>
        <dbReference type="EMBL" id="GGJ93480.1"/>
    </source>
</evidence>
<reference evidence="4" key="1">
    <citation type="journal article" date="2014" name="Int. J. Syst. Evol. Microbiol.">
        <title>Complete genome sequence of Corynebacterium casei LMG S-19264T (=DSM 44701T), isolated from a smear-ripened cheese.</title>
        <authorList>
            <consortium name="US DOE Joint Genome Institute (JGI-PGF)"/>
            <person name="Walter F."/>
            <person name="Albersmeier A."/>
            <person name="Kalinowski J."/>
            <person name="Ruckert C."/>
        </authorList>
    </citation>
    <scope>NUCLEOTIDE SEQUENCE</scope>
    <source>
        <strain evidence="4">JCM 14719</strain>
    </source>
</reference>
<dbReference type="Pfam" id="PF01520">
    <property type="entry name" value="Amidase_3"/>
    <property type="match status" value="1"/>
</dbReference>
<dbReference type="GO" id="GO:0009253">
    <property type="term" value="P:peptidoglycan catabolic process"/>
    <property type="evidence" value="ECO:0007669"/>
    <property type="project" value="InterPro"/>
</dbReference>
<evidence type="ECO:0000313" key="5">
    <source>
        <dbReference type="Proteomes" id="UP000637720"/>
    </source>
</evidence>
<dbReference type="EMBL" id="BMOF01000004">
    <property type="protein sequence ID" value="GGJ93480.1"/>
    <property type="molecule type" value="Genomic_DNA"/>
</dbReference>
<evidence type="ECO:0000259" key="3">
    <source>
        <dbReference type="SMART" id="SM00646"/>
    </source>
</evidence>
<dbReference type="PANTHER" id="PTHR30404:SF0">
    <property type="entry name" value="N-ACETYLMURAMOYL-L-ALANINE AMIDASE AMIC"/>
    <property type="match status" value="1"/>
</dbReference>
<dbReference type="SUPFAM" id="SSF53187">
    <property type="entry name" value="Zn-dependent exopeptidases"/>
    <property type="match status" value="1"/>
</dbReference>
<dbReference type="AlphaFoldDB" id="A0A8J3B8P6"/>
<keyword evidence="1" id="KW-0378">Hydrolase</keyword>
<dbReference type="Gene3D" id="3.40.630.40">
    <property type="entry name" value="Zn-dependent exopeptidases"/>
    <property type="match status" value="1"/>
</dbReference>
<dbReference type="SMART" id="SM00646">
    <property type="entry name" value="Ami_3"/>
    <property type="match status" value="1"/>
</dbReference>
<dbReference type="GO" id="GO:0008745">
    <property type="term" value="F:N-acetylmuramoyl-L-alanine amidase activity"/>
    <property type="evidence" value="ECO:0007669"/>
    <property type="project" value="InterPro"/>
</dbReference>
<proteinExistence type="predicted"/>
<feature type="domain" description="MurNAc-LAA" evidence="3">
    <location>
        <begin position="111"/>
        <end position="220"/>
    </location>
</feature>
<gene>
    <name evidence="4" type="primary">231</name>
    <name evidence="4" type="ORF">GCM10007043_04040</name>
</gene>
<accession>A0A8J3B8P6</accession>
<dbReference type="PANTHER" id="PTHR30404">
    <property type="entry name" value="N-ACETYLMURAMOYL-L-ALANINE AMIDASE"/>
    <property type="match status" value="1"/>
</dbReference>
<organism evidence="4 5">
    <name type="scientific">Calditerricola satsumensis</name>
    <dbReference type="NCBI Taxonomy" id="373054"/>
    <lineage>
        <taxon>Bacteria</taxon>
        <taxon>Bacillati</taxon>
        <taxon>Bacillota</taxon>
        <taxon>Bacilli</taxon>
        <taxon>Bacillales</taxon>
        <taxon>Bacillaceae</taxon>
        <taxon>Calditerricola</taxon>
    </lineage>
</organism>
<dbReference type="CDD" id="cd02696">
    <property type="entry name" value="MurNAc-LAA"/>
    <property type="match status" value="1"/>
</dbReference>
<dbReference type="Proteomes" id="UP000637720">
    <property type="component" value="Unassembled WGS sequence"/>
</dbReference>
<evidence type="ECO:0000256" key="2">
    <source>
        <dbReference type="SAM" id="SignalP"/>
    </source>
</evidence>